<proteinExistence type="predicted"/>
<dbReference type="EMBL" id="WSSB01000014">
    <property type="protein sequence ID" value="MXR38055.1"/>
    <property type="molecule type" value="Genomic_DNA"/>
</dbReference>
<evidence type="ECO:0000313" key="2">
    <source>
        <dbReference type="EMBL" id="MXR38055.1"/>
    </source>
</evidence>
<name>A0A845BNW2_9NEIS</name>
<accession>A0A845BNW2</accession>
<evidence type="ECO:0000259" key="1">
    <source>
        <dbReference type="Pfam" id="PF20906"/>
    </source>
</evidence>
<dbReference type="SUPFAM" id="SSF160991">
    <property type="entry name" value="CV3147-like"/>
    <property type="match status" value="1"/>
</dbReference>
<comment type="caution">
    <text evidence="2">The sequence shown here is derived from an EMBL/GenBank/DDBJ whole genome shotgun (WGS) entry which is preliminary data.</text>
</comment>
<feature type="domain" description="S-Me-THD-like C-terminal" evidence="1">
    <location>
        <begin position="5"/>
        <end position="86"/>
    </location>
</feature>
<dbReference type="Gene3D" id="2.40.390.10">
    <property type="entry name" value="CV3147-like"/>
    <property type="match status" value="1"/>
</dbReference>
<dbReference type="Pfam" id="PF20906">
    <property type="entry name" value="S-Me-THD_C"/>
    <property type="match status" value="1"/>
</dbReference>
<dbReference type="InterPro" id="IPR048350">
    <property type="entry name" value="S-Me-THD-like_C"/>
</dbReference>
<reference evidence="2 3" key="1">
    <citation type="submission" date="2019-12" db="EMBL/GenBank/DDBJ databases">
        <title>Neisseriaceae gen. nov. sp. Genome sequencing and assembly.</title>
        <authorList>
            <person name="Liu Z."/>
            <person name="Li A."/>
        </authorList>
    </citation>
    <scope>NUCLEOTIDE SEQUENCE [LARGE SCALE GENOMIC DNA]</scope>
    <source>
        <strain evidence="2 3">B2N2-7</strain>
    </source>
</reference>
<dbReference type="AlphaFoldDB" id="A0A845BNW2"/>
<keyword evidence="3" id="KW-1185">Reference proteome</keyword>
<gene>
    <name evidence="2" type="ORF">GQF02_13840</name>
</gene>
<dbReference type="Proteomes" id="UP000467214">
    <property type="component" value="Unassembled WGS sequence"/>
</dbReference>
<organism evidence="2 3">
    <name type="scientific">Craterilacuibacter sinensis</name>
    <dbReference type="NCBI Taxonomy" id="2686017"/>
    <lineage>
        <taxon>Bacteria</taxon>
        <taxon>Pseudomonadati</taxon>
        <taxon>Pseudomonadota</taxon>
        <taxon>Betaproteobacteria</taxon>
        <taxon>Neisseriales</taxon>
        <taxon>Neisseriaceae</taxon>
        <taxon>Craterilacuibacter</taxon>
    </lineage>
</organism>
<evidence type="ECO:0000313" key="3">
    <source>
        <dbReference type="Proteomes" id="UP000467214"/>
    </source>
</evidence>
<sequence length="110" mass="11557">MQVTLTTDDGTLVHVLAVNENLIAYAEGCASPLAAAPDTLAWLTEDGHPLSNSEIRPDAALKRSQHLGRRISLLGLPAAPILRTPSLTAGFAAVLAQLDYFGQAPQLQAS</sequence>
<dbReference type="InterPro" id="IPR024071">
    <property type="entry name" value="S-Me-THD_C_sf"/>
</dbReference>
<protein>
    <submittedName>
        <fullName evidence="2">DUF917 family protein</fullName>
    </submittedName>
</protein>